<feature type="transmembrane region" description="Helical" evidence="6">
    <location>
        <begin position="381"/>
        <end position="404"/>
    </location>
</feature>
<evidence type="ECO:0000259" key="7">
    <source>
        <dbReference type="PROSITE" id="PS50076"/>
    </source>
</evidence>
<comment type="caution">
    <text evidence="8">The sequence shown here is derived from an EMBL/GenBank/DDBJ whole genome shotgun (WGS) entry which is preliminary data.</text>
</comment>
<feature type="compositionally biased region" description="Gly residues" evidence="5">
    <location>
        <begin position="513"/>
        <end position="523"/>
    </location>
</feature>
<dbReference type="Proteomes" id="UP001189429">
    <property type="component" value="Unassembled WGS sequence"/>
</dbReference>
<name>A0ABN9X1V7_9DINO</name>
<feature type="region of interest" description="Disordered" evidence="5">
    <location>
        <begin position="507"/>
        <end position="613"/>
    </location>
</feature>
<feature type="transmembrane region" description="Helical" evidence="6">
    <location>
        <begin position="320"/>
        <end position="342"/>
    </location>
</feature>
<protein>
    <recommendedName>
        <fullName evidence="7">J domain-containing protein</fullName>
    </recommendedName>
</protein>
<dbReference type="SUPFAM" id="SSF46565">
    <property type="entry name" value="Chaperone J-domain"/>
    <property type="match status" value="1"/>
</dbReference>
<dbReference type="Gene3D" id="1.10.287.110">
    <property type="entry name" value="DnaJ domain"/>
    <property type="match status" value="1"/>
</dbReference>
<evidence type="ECO:0000313" key="9">
    <source>
        <dbReference type="Proteomes" id="UP001189429"/>
    </source>
</evidence>
<dbReference type="EMBL" id="CAUYUJ010019549">
    <property type="protein sequence ID" value="CAK0892018.1"/>
    <property type="molecule type" value="Genomic_DNA"/>
</dbReference>
<dbReference type="InterPro" id="IPR036869">
    <property type="entry name" value="J_dom_sf"/>
</dbReference>
<organism evidence="8 9">
    <name type="scientific">Prorocentrum cordatum</name>
    <dbReference type="NCBI Taxonomy" id="2364126"/>
    <lineage>
        <taxon>Eukaryota</taxon>
        <taxon>Sar</taxon>
        <taxon>Alveolata</taxon>
        <taxon>Dinophyceae</taxon>
        <taxon>Prorocentrales</taxon>
        <taxon>Prorocentraceae</taxon>
        <taxon>Prorocentrum</taxon>
    </lineage>
</organism>
<comment type="subcellular location">
    <subcellularLocation>
        <location evidence="1">Membrane</location>
        <topology evidence="1">Multi-pass membrane protein</topology>
    </subcellularLocation>
</comment>
<dbReference type="PRINTS" id="PR00625">
    <property type="entry name" value="JDOMAIN"/>
</dbReference>
<feature type="transmembrane region" description="Helical" evidence="6">
    <location>
        <begin position="280"/>
        <end position="300"/>
    </location>
</feature>
<evidence type="ECO:0000256" key="2">
    <source>
        <dbReference type="ARBA" id="ARBA00022692"/>
    </source>
</evidence>
<dbReference type="InterPro" id="IPR013122">
    <property type="entry name" value="PKD1_2_channel"/>
</dbReference>
<dbReference type="Pfam" id="PF08016">
    <property type="entry name" value="PKD_channel"/>
    <property type="match status" value="1"/>
</dbReference>
<keyword evidence="9" id="KW-1185">Reference proteome</keyword>
<dbReference type="SMART" id="SM00271">
    <property type="entry name" value="DnaJ"/>
    <property type="match status" value="1"/>
</dbReference>
<dbReference type="Gene3D" id="2.60.120.620">
    <property type="entry name" value="q2cbj1_9rhob like domain"/>
    <property type="match status" value="1"/>
</dbReference>
<dbReference type="PROSITE" id="PS50076">
    <property type="entry name" value="DNAJ_2"/>
    <property type="match status" value="1"/>
</dbReference>
<feature type="compositionally biased region" description="Basic residues" evidence="5">
    <location>
        <begin position="532"/>
        <end position="546"/>
    </location>
</feature>
<feature type="transmembrane region" description="Helical" evidence="6">
    <location>
        <begin position="217"/>
        <end position="236"/>
    </location>
</feature>
<dbReference type="InterPro" id="IPR001623">
    <property type="entry name" value="DnaJ_domain"/>
</dbReference>
<evidence type="ECO:0000313" key="8">
    <source>
        <dbReference type="EMBL" id="CAK0892018.1"/>
    </source>
</evidence>
<evidence type="ECO:0000256" key="6">
    <source>
        <dbReference type="SAM" id="Phobius"/>
    </source>
</evidence>
<accession>A0ABN9X1V7</accession>
<reference evidence="8" key="1">
    <citation type="submission" date="2023-10" db="EMBL/GenBank/DDBJ databases">
        <authorList>
            <person name="Chen Y."/>
            <person name="Shah S."/>
            <person name="Dougan E. K."/>
            <person name="Thang M."/>
            <person name="Chan C."/>
        </authorList>
    </citation>
    <scope>NUCLEOTIDE SEQUENCE [LARGE SCALE GENOMIC DNA]</scope>
</reference>
<dbReference type="PANTHER" id="PTHR10877">
    <property type="entry name" value="POLYCYSTIN FAMILY MEMBER"/>
    <property type="match status" value="1"/>
</dbReference>
<evidence type="ECO:0000256" key="5">
    <source>
        <dbReference type="SAM" id="MobiDB-lite"/>
    </source>
</evidence>
<evidence type="ECO:0000256" key="1">
    <source>
        <dbReference type="ARBA" id="ARBA00004141"/>
    </source>
</evidence>
<proteinExistence type="predicted"/>
<feature type="compositionally biased region" description="Gly residues" evidence="5">
    <location>
        <begin position="577"/>
        <end position="593"/>
    </location>
</feature>
<dbReference type="Pfam" id="PF00226">
    <property type="entry name" value="DnaJ"/>
    <property type="match status" value="1"/>
</dbReference>
<evidence type="ECO:0000256" key="3">
    <source>
        <dbReference type="ARBA" id="ARBA00022989"/>
    </source>
</evidence>
<gene>
    <name evidence="8" type="ORF">PCOR1329_LOCUS71773</name>
</gene>
<keyword evidence="2 6" id="KW-0812">Transmembrane</keyword>
<sequence length="613" mass="69521">MSKSPGDTRQYINTFKGKQTSRWTQVWDIDGEEEVYKLAEGRYDFTYGMASGCFGKSAFHEPPIVAALMKHLLKSDYTHYAAALPSQVKSDFGPWHRDTYDLFGDDRIDVSLPPFYYTILIPLVEMTTENGLAEPTHLEGLRHQAPSPGPPAARWTSPLARRISGSPRAARYQWFFDFGWLFWVGKIIVDEGRELFMQMRHDGCYAGFKNYMGLGNFIDWMNVFYAITISVVWLVHCSSLTEFRSLLTQADPDMPGSFATEAQREEFYTMALSLVYQSMVLRRVVAFYPFVVVSRFLKVFSYQPRLALVTSTLGQASTDIIHFGVVFMVVFAVYTVSGMMLFGQELANFAGLDRATNSVFQILLGEFDYDEMVQVGRLDTVLWFVSFMLLVVNIMLNMLLAIILDRYTEVKGGLGDQCETLWSQAFELYSRWRRVRTGKDMRLSQILDMLDPDVSEREQEESQEIQRLSNLDQRAPDHYEVLGISRGDSEEAVKKAYRKLAFKLHPDKCTDGSGAGLRQGGPGVLRAQRQARQARLRPGQRVRNRRRDGEGPARAKRRRPPDDPPRVHGARPRHIRGPGGVYPAGGLRGGPQGRGRVHRGDQQECLPDAAGPD</sequence>
<dbReference type="InterPro" id="IPR051223">
    <property type="entry name" value="Polycystin"/>
</dbReference>
<keyword evidence="4 6" id="KW-0472">Membrane</keyword>
<dbReference type="PANTHER" id="PTHR10877:SF183">
    <property type="entry name" value="AT14535P-RELATED"/>
    <property type="match status" value="1"/>
</dbReference>
<dbReference type="CDD" id="cd06257">
    <property type="entry name" value="DnaJ"/>
    <property type="match status" value="1"/>
</dbReference>
<keyword evidence="3 6" id="KW-1133">Transmembrane helix</keyword>
<feature type="domain" description="J" evidence="7">
    <location>
        <begin position="477"/>
        <end position="551"/>
    </location>
</feature>
<evidence type="ECO:0000256" key="4">
    <source>
        <dbReference type="ARBA" id="ARBA00023136"/>
    </source>
</evidence>
<dbReference type="Gene3D" id="1.10.287.70">
    <property type="match status" value="1"/>
</dbReference>